<dbReference type="Proteomes" id="UP000481852">
    <property type="component" value="Unassembled WGS sequence"/>
</dbReference>
<reference evidence="2 3" key="1">
    <citation type="submission" date="2019-08" db="EMBL/GenBank/DDBJ databases">
        <title>In-depth cultivation of the pig gut microbiome towards novel bacterial diversity and tailored functional studies.</title>
        <authorList>
            <person name="Wylensek D."/>
            <person name="Hitch T.C.A."/>
            <person name="Clavel T."/>
        </authorList>
    </citation>
    <scope>NUCLEOTIDE SEQUENCE [LARGE SCALE GENOMIC DNA]</scope>
    <source>
        <strain evidence="2 3">Oil+RF-744-WCA-WT-11</strain>
    </source>
</reference>
<proteinExistence type="predicted"/>
<dbReference type="NCBIfam" id="TIGR00268">
    <property type="entry name" value="ATP-dependent sacrificial sulfur transferase LarE"/>
    <property type="match status" value="1"/>
</dbReference>
<dbReference type="InterPro" id="IPR005232">
    <property type="entry name" value="LarE"/>
</dbReference>
<dbReference type="InterPro" id="IPR014729">
    <property type="entry name" value="Rossmann-like_a/b/a_fold"/>
</dbReference>
<dbReference type="PANTHER" id="PTHR43169:SF2">
    <property type="entry name" value="NAD_GMP SYNTHASE DOMAIN-CONTAINING PROTEIN"/>
    <property type="match status" value="1"/>
</dbReference>
<feature type="active site" description="Nucleophile and sulfur donor" evidence="1">
    <location>
        <position position="182"/>
    </location>
</feature>
<gene>
    <name evidence="2" type="primary">larE</name>
    <name evidence="2" type="ORF">FYJ35_00515</name>
</gene>
<name>A0A6L5X252_9FIRM</name>
<organism evidence="2 3">
    <name type="scientific">Porcincola intestinalis</name>
    <dbReference type="NCBI Taxonomy" id="2606632"/>
    <lineage>
        <taxon>Bacteria</taxon>
        <taxon>Bacillati</taxon>
        <taxon>Bacillota</taxon>
        <taxon>Clostridia</taxon>
        <taxon>Lachnospirales</taxon>
        <taxon>Lachnospiraceae</taxon>
        <taxon>Porcincola</taxon>
    </lineage>
</organism>
<dbReference type="Gene3D" id="3.40.50.620">
    <property type="entry name" value="HUPs"/>
    <property type="match status" value="1"/>
</dbReference>
<dbReference type="RefSeq" id="WP_154521576.1">
    <property type="nucleotide sequence ID" value="NZ_JAQYJL010000025.1"/>
</dbReference>
<dbReference type="PIRSF" id="PIRSF006661">
    <property type="entry name" value="PP-lp_UCP006661"/>
    <property type="match status" value="1"/>
</dbReference>
<keyword evidence="2" id="KW-0808">Transferase</keyword>
<protein>
    <submittedName>
        <fullName evidence="2">ATP-dependent sacrificial sulfur transferase LarE</fullName>
    </submittedName>
</protein>
<dbReference type="CDD" id="cd01990">
    <property type="entry name" value="LarE-like"/>
    <property type="match status" value="1"/>
</dbReference>
<evidence type="ECO:0000313" key="3">
    <source>
        <dbReference type="Proteomes" id="UP000481852"/>
    </source>
</evidence>
<dbReference type="PANTHER" id="PTHR43169">
    <property type="entry name" value="EXSB FAMILY PROTEIN"/>
    <property type="match status" value="1"/>
</dbReference>
<dbReference type="AlphaFoldDB" id="A0A6L5X252"/>
<dbReference type="GO" id="GO:0016783">
    <property type="term" value="F:sulfurtransferase activity"/>
    <property type="evidence" value="ECO:0007669"/>
    <property type="project" value="InterPro"/>
</dbReference>
<accession>A0A6L5X252</accession>
<evidence type="ECO:0000256" key="1">
    <source>
        <dbReference type="PIRSR" id="PIRSR006661-1"/>
    </source>
</evidence>
<comment type="caution">
    <text evidence="2">The sequence shown here is derived from an EMBL/GenBank/DDBJ whole genome shotgun (WGS) entry which is preliminary data.</text>
</comment>
<keyword evidence="3" id="KW-1185">Reference proteome</keyword>
<dbReference type="EMBL" id="VULZ01000001">
    <property type="protein sequence ID" value="MSS13547.1"/>
    <property type="molecule type" value="Genomic_DNA"/>
</dbReference>
<dbReference type="InterPro" id="IPR052188">
    <property type="entry name" value="Ni-pincer_cofactor_biosynth"/>
</dbReference>
<dbReference type="SUPFAM" id="SSF52402">
    <property type="entry name" value="Adenine nucleotide alpha hydrolases-like"/>
    <property type="match status" value="1"/>
</dbReference>
<evidence type="ECO:0000313" key="2">
    <source>
        <dbReference type="EMBL" id="MSS13547.1"/>
    </source>
</evidence>
<sequence>MTNQAQTDILHEKYNKLRAILASYGSVAVAFSSGVDSTFLLDTAVDVLGDKAAAVTAVSCSFPKRERDEAQEYCKAHGIRHYIVESEELDIDGFRHNPVNRCYLCKKELFTKLKDLTAREGIREIAEGSNLDDNGDYRPGLLAVAELGIRSPLREAGLGKEEIRLLSKERNLPTWDKPSYACLSSRFVYGEEITEKKLSMVDQAEQLLIDLGFRQVRVRIHGNLARIEVLPDEIARFSDETLRRSVYEQLHGFGFAYVTLDLMGYRTGSMNEVLDRQAVSAGRT</sequence>